<comment type="cofactor">
    <cofactor evidence="10">
        <name>Zn(2+)</name>
        <dbReference type="ChEBI" id="CHEBI:29105"/>
    </cofactor>
    <text evidence="10">Binds 1 zinc ion per subunit.</text>
</comment>
<evidence type="ECO:0000256" key="7">
    <source>
        <dbReference type="ARBA" id="ARBA00023146"/>
    </source>
</evidence>
<protein>
    <recommendedName>
        <fullName evidence="10">Isoleucine--tRNA ligase</fullName>
        <ecNumber evidence="10">6.1.1.5</ecNumber>
    </recommendedName>
    <alternativeName>
        <fullName evidence="10">Isoleucyl-tRNA synthetase</fullName>
        <shortName evidence="10">IleRS</shortName>
    </alternativeName>
</protein>
<evidence type="ECO:0000256" key="10">
    <source>
        <dbReference type="HAMAP-Rule" id="MF_02002"/>
    </source>
</evidence>
<dbReference type="PRINTS" id="PR00984">
    <property type="entry name" value="TRNASYNTHILE"/>
</dbReference>
<dbReference type="GO" id="GO:0006428">
    <property type="term" value="P:isoleucyl-tRNA aminoacylation"/>
    <property type="evidence" value="ECO:0007669"/>
    <property type="project" value="UniProtKB-UniRule"/>
</dbReference>
<evidence type="ECO:0000256" key="4">
    <source>
        <dbReference type="ARBA" id="ARBA00022741"/>
    </source>
</evidence>
<reference evidence="13 14" key="1">
    <citation type="submission" date="2013-11" db="EMBL/GenBank/DDBJ databases">
        <title>Metagenomic analysis of a methanogenic consortium involved in long chain n-alkane degradation.</title>
        <authorList>
            <person name="Davidova I.A."/>
            <person name="Callaghan A.V."/>
            <person name="Wawrik B."/>
            <person name="Pruitt S."/>
            <person name="Marks C."/>
            <person name="Duncan K.E."/>
            <person name="Suflita J.M."/>
        </authorList>
    </citation>
    <scope>NUCLEOTIDE SEQUENCE [LARGE SCALE GENOMIC DNA]</scope>
    <source>
        <strain evidence="13 14">SPR</strain>
    </source>
</reference>
<dbReference type="HAMAP" id="MF_02002">
    <property type="entry name" value="Ile_tRNA_synth_type1"/>
    <property type="match status" value="1"/>
</dbReference>
<dbReference type="InterPro" id="IPR001412">
    <property type="entry name" value="aa-tRNA-synth_I_CS"/>
</dbReference>
<dbReference type="STRING" id="1429043.X474_17675"/>
<keyword evidence="7 10" id="KW-0030">Aminoacyl-tRNA synthetase</keyword>
<dbReference type="SUPFAM" id="SSF50677">
    <property type="entry name" value="ValRS/IleRS/LeuRS editing domain"/>
    <property type="match status" value="1"/>
</dbReference>
<dbReference type="Proteomes" id="UP000032233">
    <property type="component" value="Unassembled WGS sequence"/>
</dbReference>
<dbReference type="NCBIfam" id="TIGR00392">
    <property type="entry name" value="ileS"/>
    <property type="match status" value="1"/>
</dbReference>
<dbReference type="OrthoDB" id="9810365at2"/>
<dbReference type="SUPFAM" id="SSF47323">
    <property type="entry name" value="Anticodon-binding domain of a subclass of class I aminoacyl-tRNA synthetases"/>
    <property type="match status" value="1"/>
</dbReference>
<evidence type="ECO:0000256" key="2">
    <source>
        <dbReference type="ARBA" id="ARBA00022490"/>
    </source>
</evidence>
<dbReference type="InterPro" id="IPR013155">
    <property type="entry name" value="M/V/L/I-tRNA-synth_anticd-bd"/>
</dbReference>
<dbReference type="CDD" id="cd00818">
    <property type="entry name" value="IleRS_core"/>
    <property type="match status" value="1"/>
</dbReference>
<dbReference type="Pfam" id="PF08264">
    <property type="entry name" value="Anticodon_1"/>
    <property type="match status" value="1"/>
</dbReference>
<dbReference type="PATRIC" id="fig|1429043.3.peg.3739"/>
<name>A0A0D2HQD5_9BACT</name>
<dbReference type="Pfam" id="PF00133">
    <property type="entry name" value="tRNA-synt_1"/>
    <property type="match status" value="1"/>
</dbReference>
<dbReference type="EMBL" id="AZAC01000024">
    <property type="protein sequence ID" value="KIX12698.1"/>
    <property type="molecule type" value="Genomic_DNA"/>
</dbReference>
<dbReference type="GO" id="GO:0005524">
    <property type="term" value="F:ATP binding"/>
    <property type="evidence" value="ECO:0007669"/>
    <property type="project" value="UniProtKB-UniRule"/>
</dbReference>
<dbReference type="RefSeq" id="WP_044350267.1">
    <property type="nucleotide sequence ID" value="NZ_AZAC01000024.1"/>
</dbReference>
<dbReference type="GO" id="GO:0000049">
    <property type="term" value="F:tRNA binding"/>
    <property type="evidence" value="ECO:0007669"/>
    <property type="project" value="InterPro"/>
</dbReference>
<dbReference type="InterPro" id="IPR002301">
    <property type="entry name" value="Ile-tRNA-ligase"/>
</dbReference>
<dbReference type="PANTHER" id="PTHR42765:SF1">
    <property type="entry name" value="ISOLEUCINE--TRNA LIGASE, MITOCHONDRIAL"/>
    <property type="match status" value="1"/>
</dbReference>
<evidence type="ECO:0000256" key="6">
    <source>
        <dbReference type="ARBA" id="ARBA00022917"/>
    </source>
</evidence>
<feature type="short sequence motif" description="'HIGH' region" evidence="10">
    <location>
        <begin position="57"/>
        <end position="67"/>
    </location>
</feature>
<evidence type="ECO:0000256" key="3">
    <source>
        <dbReference type="ARBA" id="ARBA00022598"/>
    </source>
</evidence>
<evidence type="ECO:0000259" key="12">
    <source>
        <dbReference type="Pfam" id="PF08264"/>
    </source>
</evidence>
<dbReference type="GO" id="GO:0002161">
    <property type="term" value="F:aminoacyl-tRNA deacylase activity"/>
    <property type="evidence" value="ECO:0007669"/>
    <property type="project" value="InterPro"/>
</dbReference>
<dbReference type="CDD" id="cd07960">
    <property type="entry name" value="Anticodon_Ia_Ile_BEm"/>
    <property type="match status" value="1"/>
</dbReference>
<dbReference type="GO" id="GO:0004822">
    <property type="term" value="F:isoleucine-tRNA ligase activity"/>
    <property type="evidence" value="ECO:0007669"/>
    <property type="project" value="UniProtKB-UniRule"/>
</dbReference>
<feature type="binding site" evidence="10">
    <location>
        <position position="562"/>
    </location>
    <ligand>
        <name>L-isoleucyl-5'-AMP</name>
        <dbReference type="ChEBI" id="CHEBI:178002"/>
    </ligand>
</feature>
<dbReference type="Gene3D" id="1.10.730.20">
    <property type="match status" value="1"/>
</dbReference>
<organism evidence="13 14">
    <name type="scientific">Dethiosulfatarculus sandiegensis</name>
    <dbReference type="NCBI Taxonomy" id="1429043"/>
    <lineage>
        <taxon>Bacteria</taxon>
        <taxon>Pseudomonadati</taxon>
        <taxon>Thermodesulfobacteriota</taxon>
        <taxon>Desulfarculia</taxon>
        <taxon>Desulfarculales</taxon>
        <taxon>Desulfarculaceae</taxon>
        <taxon>Dethiosulfatarculus</taxon>
    </lineage>
</organism>
<feature type="binding site" evidence="10">
    <location>
        <position position="900"/>
    </location>
    <ligand>
        <name>Zn(2+)</name>
        <dbReference type="ChEBI" id="CHEBI:29105"/>
    </ligand>
</feature>
<comment type="similarity">
    <text evidence="1 10">Belongs to the class-I aminoacyl-tRNA synthetase family. IleS type 1 subfamily.</text>
</comment>
<dbReference type="InterPro" id="IPR009008">
    <property type="entry name" value="Val/Leu/Ile-tRNA-synth_edit"/>
</dbReference>
<keyword evidence="2 10" id="KW-0963">Cytoplasm</keyword>
<dbReference type="InterPro" id="IPR014729">
    <property type="entry name" value="Rossmann-like_a/b/a_fold"/>
</dbReference>
<feature type="domain" description="Methionyl/Valyl/Leucyl/Isoleucyl-tRNA synthetase anticodon-binding" evidence="12">
    <location>
        <begin position="686"/>
        <end position="841"/>
    </location>
</feature>
<gene>
    <name evidence="10 13" type="primary">ileS</name>
    <name evidence="13" type="ORF">X474_17675</name>
</gene>
<keyword evidence="3 10" id="KW-0436">Ligase</keyword>
<keyword evidence="6 10" id="KW-0648">Protein biosynthesis</keyword>
<keyword evidence="14" id="KW-1185">Reference proteome</keyword>
<feature type="binding site" evidence="10">
    <location>
        <position position="920"/>
    </location>
    <ligand>
        <name>Zn(2+)</name>
        <dbReference type="ChEBI" id="CHEBI:29105"/>
    </ligand>
</feature>
<keyword evidence="10" id="KW-0862">Zinc</keyword>
<comment type="subunit">
    <text evidence="10">Monomer.</text>
</comment>
<dbReference type="EC" id="6.1.1.5" evidence="10"/>
<dbReference type="SUPFAM" id="SSF52374">
    <property type="entry name" value="Nucleotidylyl transferase"/>
    <property type="match status" value="1"/>
</dbReference>
<evidence type="ECO:0000256" key="9">
    <source>
        <dbReference type="ARBA" id="ARBA00048359"/>
    </source>
</evidence>
<evidence type="ECO:0000256" key="5">
    <source>
        <dbReference type="ARBA" id="ARBA00022840"/>
    </source>
</evidence>
<dbReference type="GO" id="GO:0008270">
    <property type="term" value="F:zinc ion binding"/>
    <property type="evidence" value="ECO:0007669"/>
    <property type="project" value="UniProtKB-UniRule"/>
</dbReference>
<dbReference type="PROSITE" id="PS00178">
    <property type="entry name" value="AA_TRNA_LIGASE_I"/>
    <property type="match status" value="1"/>
</dbReference>
<dbReference type="Gene3D" id="1.10.10.830">
    <property type="entry name" value="Ile-tRNA synthetase CP2 domain-like"/>
    <property type="match status" value="1"/>
</dbReference>
<dbReference type="InParanoid" id="A0A0D2HQD5"/>
<dbReference type="Gene3D" id="3.40.50.620">
    <property type="entry name" value="HUPs"/>
    <property type="match status" value="2"/>
</dbReference>
<keyword evidence="4 10" id="KW-0547">Nucleotide-binding</keyword>
<keyword evidence="5 10" id="KW-0067">ATP-binding</keyword>
<dbReference type="GO" id="GO:0005829">
    <property type="term" value="C:cytosol"/>
    <property type="evidence" value="ECO:0007669"/>
    <property type="project" value="TreeGrafter"/>
</dbReference>
<comment type="subcellular location">
    <subcellularLocation>
        <location evidence="10">Cytoplasm</location>
    </subcellularLocation>
</comment>
<evidence type="ECO:0000256" key="8">
    <source>
        <dbReference type="ARBA" id="ARBA00025217"/>
    </source>
</evidence>
<feature type="binding site" evidence="10">
    <location>
        <position position="606"/>
    </location>
    <ligand>
        <name>ATP</name>
        <dbReference type="ChEBI" id="CHEBI:30616"/>
    </ligand>
</feature>
<dbReference type="AlphaFoldDB" id="A0A0D2HQD5"/>
<dbReference type="InterPro" id="IPR009080">
    <property type="entry name" value="tRNAsynth_Ia_anticodon-bd"/>
</dbReference>
<comment type="function">
    <text evidence="8 10">Catalyzes the attachment of isoleucine to tRNA(Ile). As IleRS can inadvertently accommodate and process structurally similar amino acids such as valine, to avoid such errors it has two additional distinct tRNA(Ile)-dependent editing activities. One activity is designated as 'pretransfer' editing and involves the hydrolysis of activated Val-AMP. The other activity is designated 'posttransfer' editing and involves deacylation of mischarged Val-tRNA(Ile).</text>
</comment>
<dbReference type="PANTHER" id="PTHR42765">
    <property type="entry name" value="SOLEUCYL-TRNA SYNTHETASE"/>
    <property type="match status" value="1"/>
</dbReference>
<dbReference type="InterPro" id="IPR023585">
    <property type="entry name" value="Ile-tRNA-ligase_type1"/>
</dbReference>
<feature type="binding site" evidence="10">
    <location>
        <position position="903"/>
    </location>
    <ligand>
        <name>Zn(2+)</name>
        <dbReference type="ChEBI" id="CHEBI:29105"/>
    </ligand>
</feature>
<feature type="domain" description="Aminoacyl-tRNA synthetase class Ia" evidence="11">
    <location>
        <begin position="27"/>
        <end position="642"/>
    </location>
</feature>
<evidence type="ECO:0000259" key="11">
    <source>
        <dbReference type="Pfam" id="PF00133"/>
    </source>
</evidence>
<dbReference type="FunCoup" id="A0A0D2HQD5">
    <property type="interactions" value="541"/>
</dbReference>
<accession>A0A0D2HQD5</accession>
<comment type="domain">
    <text evidence="10">IleRS has two distinct active sites: one for aminoacylation and one for editing. The misactivated valine is translocated from the active site to the editing site, which sterically excludes the correctly activated isoleucine. The single editing site contains two valyl binding pockets, one specific for each substrate (Val-AMP or Val-tRNA(Ile)).</text>
</comment>
<evidence type="ECO:0000256" key="1">
    <source>
        <dbReference type="ARBA" id="ARBA00006887"/>
    </source>
</evidence>
<comment type="catalytic activity">
    <reaction evidence="9 10">
        <text>tRNA(Ile) + L-isoleucine + ATP = L-isoleucyl-tRNA(Ile) + AMP + diphosphate</text>
        <dbReference type="Rhea" id="RHEA:11060"/>
        <dbReference type="Rhea" id="RHEA-COMP:9666"/>
        <dbReference type="Rhea" id="RHEA-COMP:9695"/>
        <dbReference type="ChEBI" id="CHEBI:30616"/>
        <dbReference type="ChEBI" id="CHEBI:33019"/>
        <dbReference type="ChEBI" id="CHEBI:58045"/>
        <dbReference type="ChEBI" id="CHEBI:78442"/>
        <dbReference type="ChEBI" id="CHEBI:78528"/>
        <dbReference type="ChEBI" id="CHEBI:456215"/>
        <dbReference type="EC" id="6.1.1.5"/>
    </reaction>
</comment>
<dbReference type="FunFam" id="3.40.50.620:FF:000152">
    <property type="entry name" value="Isoleucine--tRNA ligase"/>
    <property type="match status" value="1"/>
</dbReference>
<feature type="binding site" evidence="10">
    <location>
        <position position="917"/>
    </location>
    <ligand>
        <name>Zn(2+)</name>
        <dbReference type="ChEBI" id="CHEBI:29105"/>
    </ligand>
</feature>
<dbReference type="InterPro" id="IPR002300">
    <property type="entry name" value="aa-tRNA-synth_Ia"/>
</dbReference>
<keyword evidence="10" id="KW-0479">Metal-binding</keyword>
<dbReference type="InterPro" id="IPR050081">
    <property type="entry name" value="Ile-tRNA_ligase"/>
</dbReference>
<comment type="caution">
    <text evidence="13">The sequence shown here is derived from an EMBL/GenBank/DDBJ whole genome shotgun (WGS) entry which is preliminary data.</text>
</comment>
<evidence type="ECO:0000313" key="14">
    <source>
        <dbReference type="Proteomes" id="UP000032233"/>
    </source>
</evidence>
<feature type="short sequence motif" description="'KMSKS' region" evidence="10">
    <location>
        <begin position="603"/>
        <end position="607"/>
    </location>
</feature>
<sequence length="928" mass="106339">MDYKDTLNLPKTKFAMKANLPQREPQFLARWEESRLYHRLREASENRPRYILHDGPPYANGHIHMGTALNKILKDIIVKSRQMNGFDATYVPGWDCHGLPIEHEVDKKLGPKKRDMTKVQIRKRCREFAGKFIDVQRDEFKRLGVLGCWEDPYLTMKYEYEAIIAEEFAKIYQKGNVYRSKKPIYWCNSCRTALAEAEVEYADHTSPSIYVSFKVKDDLSAKYPELKGIDTYLVIWTTTPWTIPSNLAVAAHPDFEYVAVKHEGKAYILAARLAPVCMETFGFSGWETLCEINPRDLEGVKAKHPLFDRESVGVLADYVTLESGTGLVHTAPGHGREDYETGLKYGLEAYSPLDDGGRFEKEVEFFAGMEVFEANPHVIAKLKEVGALLASEDITHSYPHCWRCKKPVIFRATPQWFISMDENDLRQKALSAIKNDVRWVPKWGRERIYSMIENRPDWCISRQRSWGVPITVFTCQECGEAVLTPEMAEQIKEAFLEEGADAWFSRDVHELLPKGANCPHCGADALKKETDILDVWFDSGCSQAAVLKPRADQNWPADMYLEGSDQHRGWFHSSLLCSMATEGKAPYGTVLTHGYVVDGDGRKMSKSLGNVIPPQKIANQYGAEIMRLWVAAEDYTDDIRISHDFLKQLSEGYRRIRNTMRFLLGNLNDFNPETDQVAKEDMRELDRLMMHRLQEFTARILKGYEDFQFHNVYHGIHHFCVVDLSGFYLDVTKDCLYTSAPASKARRSAQTVLYNLLMNMVRLMAPIMSFTAEDIWDFLPWADEKRESVHLESFPKVDESFMDEELNAKWTSLLNARDWINKGLDMMRKDKVVGNSLEAKLTMSRQGELAELLEKEVENLAEITMVSEIDFTDQVETPLVDTEESGVPGYTIEATSYEKCPRCWKRKPEVGGGQEICHSCQEALDQLG</sequence>
<dbReference type="InterPro" id="IPR033708">
    <property type="entry name" value="Anticodon_Ile_BEm"/>
</dbReference>
<proteinExistence type="inferred from homology"/>
<evidence type="ECO:0000313" key="13">
    <source>
        <dbReference type="EMBL" id="KIX12698.1"/>
    </source>
</evidence>